<keyword evidence="2" id="KW-0813">Transport</keyword>
<evidence type="ECO:0000256" key="7">
    <source>
        <dbReference type="ARBA" id="ARBA00023173"/>
    </source>
</evidence>
<dbReference type="CDD" id="cd00400">
    <property type="entry name" value="Voltage_gated_ClC"/>
    <property type="match status" value="1"/>
</dbReference>
<feature type="transmembrane region" description="Helical" evidence="10">
    <location>
        <begin position="307"/>
        <end position="326"/>
    </location>
</feature>
<dbReference type="RefSeq" id="WP_004717419.1">
    <property type="nucleotide sequence ID" value="NZ_CCYO01000024.1"/>
</dbReference>
<dbReference type="PRINTS" id="PR00762">
    <property type="entry name" value="CLCHANNEL"/>
</dbReference>
<evidence type="ECO:0000256" key="9">
    <source>
        <dbReference type="ARBA" id="ARBA00023303"/>
    </source>
</evidence>
<keyword evidence="8" id="KW-0868">Chloride</keyword>
<dbReference type="PANTHER" id="PTHR43427:SF6">
    <property type="entry name" value="CHLORIDE CHANNEL PROTEIN CLC-E"/>
    <property type="match status" value="1"/>
</dbReference>
<dbReference type="PANTHER" id="PTHR43427">
    <property type="entry name" value="CHLORIDE CHANNEL PROTEIN CLC-E"/>
    <property type="match status" value="1"/>
</dbReference>
<evidence type="ECO:0000256" key="8">
    <source>
        <dbReference type="ARBA" id="ARBA00023214"/>
    </source>
</evidence>
<protein>
    <submittedName>
        <fullName evidence="12">Putative voltage-gated ClC-type chloride channel ClcB</fullName>
    </submittedName>
</protein>
<evidence type="ECO:0000256" key="10">
    <source>
        <dbReference type="SAM" id="Phobius"/>
    </source>
</evidence>
<reference evidence="12 13" key="2">
    <citation type="submission" date="2018-06" db="EMBL/GenBank/DDBJ databases">
        <authorList>
            <consortium name="Pathogen Informatics"/>
            <person name="Doyle S."/>
        </authorList>
    </citation>
    <scope>NUCLEOTIDE SEQUENCE [LARGE SCALE GENOMIC DNA]</scope>
    <source>
        <strain evidence="12 13">NCTC10476</strain>
    </source>
</reference>
<evidence type="ECO:0000313" key="11">
    <source>
        <dbReference type="EMBL" id="CEK27541.1"/>
    </source>
</evidence>
<feature type="transmembrane region" description="Helical" evidence="10">
    <location>
        <begin position="134"/>
        <end position="151"/>
    </location>
</feature>
<keyword evidence="13" id="KW-1185">Reference proteome</keyword>
<dbReference type="InterPro" id="IPR014743">
    <property type="entry name" value="Cl-channel_core"/>
</dbReference>
<feature type="transmembrane region" description="Helical" evidence="10">
    <location>
        <begin position="264"/>
        <end position="287"/>
    </location>
</feature>
<keyword evidence="9" id="KW-0407">Ion channel</keyword>
<dbReference type="InterPro" id="IPR001807">
    <property type="entry name" value="ClC"/>
</dbReference>
<evidence type="ECO:0000256" key="3">
    <source>
        <dbReference type="ARBA" id="ARBA00022692"/>
    </source>
</evidence>
<proteinExistence type="predicted"/>
<dbReference type="GO" id="GO:0005886">
    <property type="term" value="C:plasma membrane"/>
    <property type="evidence" value="ECO:0007669"/>
    <property type="project" value="TreeGrafter"/>
</dbReference>
<feature type="transmembrane region" description="Helical" evidence="10">
    <location>
        <begin position="234"/>
        <end position="252"/>
    </location>
</feature>
<sequence length="435" mass="45963">MKQPVHPYFYRAMLRRLLIAMMLGVASAVIVWLFHRAMLGLEWLMFARTDGSLVAAASSIDGWQRAVVPALGGLVAGSLLWIFQRYRHQRPAAPTDYMEAIETGDGRLDLSASLVKSLASLLVVSSGSAIGREGAMVLLAALFASVFAQRYAKASEWKLWVACGAAAGMASAYHAPLAGSLFIAEILFGTLMLASLGPVVIAAVTALLTTNLLLGEQLPLYQVQPLPSPLPIQYLLMAVLGVLAGFCGPLFLKGMTASGHAFRALHLPLPLQLALGGTIVGLLSLIFPQVWGNGYSVVQSMLTASPGILLLGGILICKLLAVLASSGSGAPGGVFTPTLFIGAALGMLVGQLLTWWPLLGEHVALLMALTGMATLLAATTHAPIMAALMVCEMTGEYTLLPGLLLSCVIATAIARWLRPISVYHSESFICHNHQN</sequence>
<gene>
    <name evidence="12" type="primary">clcB</name>
    <name evidence="11" type="ORF">CSF007_8940</name>
    <name evidence="12" type="ORF">NCTC10476_00352</name>
</gene>
<dbReference type="AlphaFoldDB" id="A0A0A8VIV2"/>
<comment type="subcellular location">
    <subcellularLocation>
        <location evidence="1">Membrane</location>
        <topology evidence="1">Multi-pass membrane protein</topology>
    </subcellularLocation>
</comment>
<feature type="transmembrane region" description="Helical" evidence="10">
    <location>
        <begin position="187"/>
        <end position="214"/>
    </location>
</feature>
<dbReference type="Proteomes" id="UP000255169">
    <property type="component" value="Unassembled WGS sequence"/>
</dbReference>
<feature type="transmembrane region" description="Helical" evidence="10">
    <location>
        <begin position="397"/>
        <end position="417"/>
    </location>
</feature>
<reference evidence="11" key="1">
    <citation type="journal article" date="2015" name="Genome Announc.">
        <title>Complete Genome Sequence of Yersinia ruckeri Strain CSF007-82, Etiologic Agent of Red Mouth Disease in Salmonid Fish.</title>
        <authorList>
            <person name="Nelson M.C."/>
            <person name="LaPatra S.E."/>
            <person name="Welch T.J."/>
            <person name="Graf J."/>
        </authorList>
    </citation>
    <scope>NUCLEOTIDE SEQUENCE</scope>
    <source>
        <strain evidence="11">CSF007-82</strain>
    </source>
</reference>
<dbReference type="GeneID" id="66879483"/>
<evidence type="ECO:0000313" key="13">
    <source>
        <dbReference type="Proteomes" id="UP000255169"/>
    </source>
</evidence>
<dbReference type="OrthoDB" id="9767361at2"/>
<keyword evidence="5" id="KW-0406">Ion transport</keyword>
<feature type="transmembrane region" description="Helical" evidence="10">
    <location>
        <begin position="66"/>
        <end position="83"/>
    </location>
</feature>
<dbReference type="InterPro" id="IPR050368">
    <property type="entry name" value="ClC-type_chloride_channel"/>
</dbReference>
<keyword evidence="4 10" id="KW-1133">Transmembrane helix</keyword>
<accession>A0A0A8VIV2</accession>
<organism evidence="11">
    <name type="scientific">Yersinia ruckeri</name>
    <dbReference type="NCBI Taxonomy" id="29486"/>
    <lineage>
        <taxon>Bacteria</taxon>
        <taxon>Pseudomonadati</taxon>
        <taxon>Pseudomonadota</taxon>
        <taxon>Gammaproteobacteria</taxon>
        <taxon>Enterobacterales</taxon>
        <taxon>Yersiniaceae</taxon>
        <taxon>Yersinia</taxon>
    </lineage>
</organism>
<evidence type="ECO:0000256" key="5">
    <source>
        <dbReference type="ARBA" id="ARBA00023065"/>
    </source>
</evidence>
<dbReference type="EMBL" id="UHJG01000001">
    <property type="protein sequence ID" value="SUP99063.1"/>
    <property type="molecule type" value="Genomic_DNA"/>
</dbReference>
<keyword evidence="6 10" id="KW-0472">Membrane</keyword>
<dbReference type="STRING" id="29486.UGYR_01740"/>
<dbReference type="GO" id="GO:0034707">
    <property type="term" value="C:chloride channel complex"/>
    <property type="evidence" value="ECO:0007669"/>
    <property type="project" value="UniProtKB-KW"/>
</dbReference>
<dbReference type="SUPFAM" id="SSF81340">
    <property type="entry name" value="Clc chloride channel"/>
    <property type="match status" value="1"/>
</dbReference>
<name>A0A0A8VIV2_YERRU</name>
<dbReference type="NCBIfam" id="NF002437">
    <property type="entry name" value="PRK01610.1"/>
    <property type="match status" value="1"/>
</dbReference>
<dbReference type="GO" id="GO:0005254">
    <property type="term" value="F:chloride channel activity"/>
    <property type="evidence" value="ECO:0007669"/>
    <property type="project" value="UniProtKB-KW"/>
</dbReference>
<feature type="transmembrane region" description="Helical" evidence="10">
    <location>
        <begin position="338"/>
        <end position="358"/>
    </location>
</feature>
<dbReference type="Pfam" id="PF00654">
    <property type="entry name" value="Voltage_CLC"/>
    <property type="match status" value="1"/>
</dbReference>
<feature type="transmembrane region" description="Helical" evidence="10">
    <location>
        <begin position="12"/>
        <end position="35"/>
    </location>
</feature>
<dbReference type="Gene3D" id="1.10.3080.10">
    <property type="entry name" value="Clc chloride channel"/>
    <property type="match status" value="1"/>
</dbReference>
<keyword evidence="7" id="KW-0869">Chloride channel</keyword>
<keyword evidence="3 10" id="KW-0812">Transmembrane</keyword>
<evidence type="ECO:0000256" key="2">
    <source>
        <dbReference type="ARBA" id="ARBA00022448"/>
    </source>
</evidence>
<evidence type="ECO:0000256" key="4">
    <source>
        <dbReference type="ARBA" id="ARBA00022989"/>
    </source>
</evidence>
<feature type="transmembrane region" description="Helical" evidence="10">
    <location>
        <begin position="364"/>
        <end position="390"/>
    </location>
</feature>
<evidence type="ECO:0000256" key="1">
    <source>
        <dbReference type="ARBA" id="ARBA00004141"/>
    </source>
</evidence>
<evidence type="ECO:0000256" key="6">
    <source>
        <dbReference type="ARBA" id="ARBA00023136"/>
    </source>
</evidence>
<dbReference type="EMBL" id="LN681231">
    <property type="protein sequence ID" value="CEK27541.1"/>
    <property type="molecule type" value="Genomic_DNA"/>
</dbReference>
<evidence type="ECO:0000313" key="12">
    <source>
        <dbReference type="EMBL" id="SUP99063.1"/>
    </source>
</evidence>